<dbReference type="Gene3D" id="3.30.565.10">
    <property type="entry name" value="Histidine kinase-like ATPase, C-terminal domain"/>
    <property type="match status" value="2"/>
</dbReference>
<evidence type="ECO:0000313" key="10">
    <source>
        <dbReference type="EMBL" id="KZV94827.1"/>
    </source>
</evidence>
<dbReference type="SUPFAM" id="SSF47384">
    <property type="entry name" value="Homodimeric domain of signal transducing histidine kinase"/>
    <property type="match status" value="2"/>
</dbReference>
<reference evidence="10 11" key="1">
    <citation type="journal article" date="2016" name="Mol. Biol. Evol.">
        <title>Comparative Genomics of Early-Diverging Mushroom-Forming Fungi Provides Insights into the Origins of Lignocellulose Decay Capabilities.</title>
        <authorList>
            <person name="Nagy L.G."/>
            <person name="Riley R."/>
            <person name="Tritt A."/>
            <person name="Adam C."/>
            <person name="Daum C."/>
            <person name="Floudas D."/>
            <person name="Sun H."/>
            <person name="Yadav J.S."/>
            <person name="Pangilinan J."/>
            <person name="Larsson K.H."/>
            <person name="Matsuura K."/>
            <person name="Barry K."/>
            <person name="Labutti K."/>
            <person name="Kuo R."/>
            <person name="Ohm R.A."/>
            <person name="Bhattacharya S.S."/>
            <person name="Shirouzu T."/>
            <person name="Yoshinaga Y."/>
            <person name="Martin F.M."/>
            <person name="Grigoriev I.V."/>
            <person name="Hibbett D.S."/>
        </authorList>
    </citation>
    <scope>NUCLEOTIDE SEQUENCE [LARGE SCALE GENOMIC DNA]</scope>
    <source>
        <strain evidence="10 11">HHB12029</strain>
    </source>
</reference>
<dbReference type="Pfam" id="PF00072">
    <property type="entry name" value="Response_reg"/>
    <property type="match status" value="1"/>
</dbReference>
<organism evidence="10 11">
    <name type="scientific">Exidia glandulosa HHB12029</name>
    <dbReference type="NCBI Taxonomy" id="1314781"/>
    <lineage>
        <taxon>Eukaryota</taxon>
        <taxon>Fungi</taxon>
        <taxon>Dikarya</taxon>
        <taxon>Basidiomycota</taxon>
        <taxon>Agaricomycotina</taxon>
        <taxon>Agaricomycetes</taxon>
        <taxon>Auriculariales</taxon>
        <taxon>Exidiaceae</taxon>
        <taxon>Exidia</taxon>
    </lineage>
</organism>
<dbReference type="CDD" id="cd00082">
    <property type="entry name" value="HisKA"/>
    <property type="match status" value="2"/>
</dbReference>
<dbReference type="PANTHER" id="PTHR43047:SF66">
    <property type="entry name" value="HISKA"/>
    <property type="match status" value="1"/>
</dbReference>
<keyword evidence="4" id="KW-0808">Transferase</keyword>
<dbReference type="InterPro" id="IPR005467">
    <property type="entry name" value="His_kinase_dom"/>
</dbReference>
<protein>
    <recommendedName>
        <fullName evidence="2">histidine kinase</fullName>
        <ecNumber evidence="2">2.7.13.3</ecNumber>
    </recommendedName>
</protein>
<dbReference type="SMART" id="SM00448">
    <property type="entry name" value="REC"/>
    <property type="match status" value="1"/>
</dbReference>
<evidence type="ECO:0000259" key="8">
    <source>
        <dbReference type="PROSITE" id="PS50109"/>
    </source>
</evidence>
<dbReference type="InterPro" id="IPR001789">
    <property type="entry name" value="Sig_transdc_resp-reg_receiver"/>
</dbReference>
<dbReference type="InterPro" id="IPR011006">
    <property type="entry name" value="CheY-like_superfamily"/>
</dbReference>
<evidence type="ECO:0000256" key="1">
    <source>
        <dbReference type="ARBA" id="ARBA00000085"/>
    </source>
</evidence>
<dbReference type="GO" id="GO:0000155">
    <property type="term" value="F:phosphorelay sensor kinase activity"/>
    <property type="evidence" value="ECO:0007669"/>
    <property type="project" value="InterPro"/>
</dbReference>
<dbReference type="InParanoid" id="A0A165JGV1"/>
<feature type="region of interest" description="Disordered" evidence="7">
    <location>
        <begin position="284"/>
        <end position="310"/>
    </location>
</feature>
<dbReference type="Proteomes" id="UP000077266">
    <property type="component" value="Unassembled WGS sequence"/>
</dbReference>
<evidence type="ECO:0000313" key="11">
    <source>
        <dbReference type="Proteomes" id="UP000077266"/>
    </source>
</evidence>
<feature type="compositionally biased region" description="Polar residues" evidence="7">
    <location>
        <begin position="285"/>
        <end position="300"/>
    </location>
</feature>
<dbReference type="SUPFAM" id="SSF52172">
    <property type="entry name" value="CheY-like"/>
    <property type="match status" value="2"/>
</dbReference>
<dbReference type="PROSITE" id="PS50110">
    <property type="entry name" value="RESPONSE_REGULATORY"/>
    <property type="match status" value="1"/>
</dbReference>
<gene>
    <name evidence="10" type="ORF">EXIGLDRAFT_766708</name>
</gene>
<evidence type="ECO:0000259" key="9">
    <source>
        <dbReference type="PROSITE" id="PS50110"/>
    </source>
</evidence>
<evidence type="ECO:0000256" key="3">
    <source>
        <dbReference type="ARBA" id="ARBA00022553"/>
    </source>
</evidence>
<feature type="domain" description="Response regulatory" evidence="9">
    <location>
        <begin position="736"/>
        <end position="857"/>
    </location>
</feature>
<dbReference type="EC" id="2.7.13.3" evidence="2"/>
<dbReference type="AlphaFoldDB" id="A0A165JGV1"/>
<dbReference type="CDD" id="cd17546">
    <property type="entry name" value="REC_hyHK_CKI1_RcsC-like"/>
    <property type="match status" value="1"/>
</dbReference>
<dbReference type="InterPro" id="IPR004358">
    <property type="entry name" value="Sig_transdc_His_kin-like_C"/>
</dbReference>
<dbReference type="Pfam" id="PF00512">
    <property type="entry name" value="HisKA"/>
    <property type="match status" value="2"/>
</dbReference>
<evidence type="ECO:0000256" key="2">
    <source>
        <dbReference type="ARBA" id="ARBA00012438"/>
    </source>
</evidence>
<dbReference type="PANTHER" id="PTHR43047">
    <property type="entry name" value="TWO-COMPONENT HISTIDINE PROTEIN KINASE"/>
    <property type="match status" value="1"/>
</dbReference>
<name>A0A165JGV1_EXIGL</name>
<feature type="modified residue" description="4-aspartylphosphate" evidence="6">
    <location>
        <position position="787"/>
    </location>
</feature>
<dbReference type="SMART" id="SM00387">
    <property type="entry name" value="HATPase_c"/>
    <property type="match status" value="2"/>
</dbReference>
<feature type="compositionally biased region" description="Basic and acidic residues" evidence="7">
    <location>
        <begin position="301"/>
        <end position="310"/>
    </location>
</feature>
<sequence length="887" mass="98715">MVLNFEMAQKKAEELASLDRAKTVFFSNVSHELRTPLTLIMGPLDDILSEPSDSPLSNAKARLKVVARHARKLHGLVNSLLDFARLEAGRYLALFRPVDLGAITADIASLFRSAIERGRVTYSVDCVNGKEVYVDTDAWEKIVTNIISNAFKYCLEGTIEVRVEYTKTDAVFSCSDTGCGIPASDLSYIFNRFHRVETAGARSIEGTGVGLALTYETVKSLGGDIDVRSEVGVGSTFTVRLPLGTAHIPPERIVSGPPPETSAGERESLRYSMRIVEEARGWVASETSGESNRGSAGRDSSVSERDSTVADDRGLHLENSVVIIADDNPDLRHYCVSLLSPKYIVKAFPDGRAALDYILNNDADLVLSGADDYLVKPFASKELLARVKTHLELGRLRKELEARVQDRTRLLVESETRLLQQIAESEHMRKQQEIVVDLTSHELRNPLNAIWQNAELIQIALALLRSRTGPDLHGTLEEADDAVQNIVLSVAHQTRIADDILNFSKIRLSLLSIHREPFHLHDTVEDVLRMWEIETRERDIKLELKAPDALRNVWVNTDPHRCAQILINFLTNAIRFTADSPTRNITVFLESFTHVNPPGPNVFRVAPDDAVFPDGFWLRIGVQDSGSGLSPQEREKLFERFAQAHPSKDQFSGGHGLGLFVSRHIVLLLSGYIEVESKKGDGCTFSFSIPVELSGPQEGYDRTKIWRGQPLRRSTKPYEHRSATERTLSGNVRPRHVLIVEDNIINQKVLTRQLQAKGFHTSVANDGQEGLDRIFEEDSAPDVVLMDIEMPVKDGKTACRELRDRETRDARPRLPVIAVTGNARDEQIQECLQAGFDDCVIKPYRIADIVGTIDRFLVPRDFPTALAPLPSSAPTSPDVSTREPILG</sequence>
<dbReference type="InterPro" id="IPR003661">
    <property type="entry name" value="HisK_dim/P_dom"/>
</dbReference>
<dbReference type="InterPro" id="IPR003594">
    <property type="entry name" value="HATPase_dom"/>
</dbReference>
<evidence type="ECO:0000256" key="7">
    <source>
        <dbReference type="SAM" id="MobiDB-lite"/>
    </source>
</evidence>
<dbReference type="GO" id="GO:0005886">
    <property type="term" value="C:plasma membrane"/>
    <property type="evidence" value="ECO:0007669"/>
    <property type="project" value="TreeGrafter"/>
</dbReference>
<dbReference type="Gene3D" id="3.40.50.2300">
    <property type="match status" value="1"/>
</dbReference>
<feature type="domain" description="Histidine kinase" evidence="8">
    <location>
        <begin position="438"/>
        <end position="693"/>
    </location>
</feature>
<evidence type="ECO:0000256" key="4">
    <source>
        <dbReference type="ARBA" id="ARBA00022679"/>
    </source>
</evidence>
<comment type="catalytic activity">
    <reaction evidence="1">
        <text>ATP + protein L-histidine = ADP + protein N-phospho-L-histidine.</text>
        <dbReference type="EC" id="2.7.13.3"/>
    </reaction>
</comment>
<dbReference type="InterPro" id="IPR036890">
    <property type="entry name" value="HATPase_C_sf"/>
</dbReference>
<dbReference type="PRINTS" id="PR00344">
    <property type="entry name" value="BCTRLSENSOR"/>
</dbReference>
<feature type="domain" description="Histidine kinase" evidence="8">
    <location>
        <begin position="28"/>
        <end position="245"/>
    </location>
</feature>
<evidence type="ECO:0000256" key="6">
    <source>
        <dbReference type="PROSITE-ProRule" id="PRU00169"/>
    </source>
</evidence>
<dbReference type="PROSITE" id="PS50109">
    <property type="entry name" value="HIS_KIN"/>
    <property type="match status" value="2"/>
</dbReference>
<keyword evidence="11" id="KW-1185">Reference proteome</keyword>
<feature type="region of interest" description="Disordered" evidence="7">
    <location>
        <begin position="867"/>
        <end position="887"/>
    </location>
</feature>
<dbReference type="OrthoDB" id="60033at2759"/>
<proteinExistence type="predicted"/>
<keyword evidence="3 6" id="KW-0597">Phosphoprotein</keyword>
<dbReference type="GO" id="GO:0009927">
    <property type="term" value="F:histidine phosphotransfer kinase activity"/>
    <property type="evidence" value="ECO:0007669"/>
    <property type="project" value="TreeGrafter"/>
</dbReference>
<dbReference type="EMBL" id="KV425966">
    <property type="protein sequence ID" value="KZV94827.1"/>
    <property type="molecule type" value="Genomic_DNA"/>
</dbReference>
<evidence type="ECO:0000256" key="5">
    <source>
        <dbReference type="ARBA" id="ARBA00022777"/>
    </source>
</evidence>
<feature type="compositionally biased region" description="Low complexity" evidence="7">
    <location>
        <begin position="867"/>
        <end position="877"/>
    </location>
</feature>
<dbReference type="SMART" id="SM00388">
    <property type="entry name" value="HisKA"/>
    <property type="match status" value="2"/>
</dbReference>
<keyword evidence="5" id="KW-0418">Kinase</keyword>
<accession>A0A165JGV1</accession>
<dbReference type="Gene3D" id="1.10.287.130">
    <property type="match status" value="2"/>
</dbReference>
<dbReference type="SUPFAM" id="SSF55874">
    <property type="entry name" value="ATPase domain of HSP90 chaperone/DNA topoisomerase II/histidine kinase"/>
    <property type="match status" value="2"/>
</dbReference>
<dbReference type="Pfam" id="PF02518">
    <property type="entry name" value="HATPase_c"/>
    <property type="match status" value="2"/>
</dbReference>
<dbReference type="InterPro" id="IPR036097">
    <property type="entry name" value="HisK_dim/P_sf"/>
</dbReference>
<dbReference type="Gene3D" id="6.10.250.690">
    <property type="match status" value="1"/>
</dbReference>
<dbReference type="STRING" id="1314781.A0A165JGV1"/>
<dbReference type="FunFam" id="1.10.287.130:FF:000045">
    <property type="entry name" value="Two-component system sensor histidine kinase/response regulator"/>
    <property type="match status" value="1"/>
</dbReference>